<dbReference type="InterPro" id="IPR046252">
    <property type="entry name" value="DUF6285"/>
</dbReference>
<dbReference type="EMBL" id="JACHHW010000003">
    <property type="protein sequence ID" value="MBB5187059.1"/>
    <property type="molecule type" value="Genomic_DNA"/>
</dbReference>
<dbReference type="RefSeq" id="WP_184461792.1">
    <property type="nucleotide sequence ID" value="NZ_JACHHW010000003.1"/>
</dbReference>
<proteinExistence type="predicted"/>
<gene>
    <name evidence="2" type="ORF">HNQ57_001322</name>
</gene>
<reference evidence="2 3" key="1">
    <citation type="submission" date="2020-08" db="EMBL/GenBank/DDBJ databases">
        <title>Genomic Encyclopedia of Type Strains, Phase IV (KMG-IV): sequencing the most valuable type-strain genomes for metagenomic binning, comparative biology and taxonomic classification.</title>
        <authorList>
            <person name="Goeker M."/>
        </authorList>
    </citation>
    <scope>NUCLEOTIDE SEQUENCE [LARGE SCALE GENOMIC DNA]</scope>
    <source>
        <strain evidence="2 3">DSM 25701</strain>
    </source>
</reference>
<organism evidence="2 3">
    <name type="scientific">Zhongshania antarctica</name>
    <dbReference type="NCBI Taxonomy" id="641702"/>
    <lineage>
        <taxon>Bacteria</taxon>
        <taxon>Pseudomonadati</taxon>
        <taxon>Pseudomonadota</taxon>
        <taxon>Gammaproteobacteria</taxon>
        <taxon>Cellvibrionales</taxon>
        <taxon>Spongiibacteraceae</taxon>
        <taxon>Zhongshania</taxon>
    </lineage>
</organism>
<keyword evidence="3" id="KW-1185">Reference proteome</keyword>
<comment type="caution">
    <text evidence="2">The sequence shown here is derived from an EMBL/GenBank/DDBJ whole genome shotgun (WGS) entry which is preliminary data.</text>
</comment>
<sequence length="129" mass="13747">MPLSSPDVAEMCQTLGEFLTDEIKPQIASSELQYKLKIALNMLSIIARESQQGAALATLEQCSLSAYLGVGAAEGGSAESLNTRLSEHIANADIAAESAGLLDMLEGITLGKMAIDNPRYSNYVKRVKN</sequence>
<evidence type="ECO:0000259" key="1">
    <source>
        <dbReference type="Pfam" id="PF19802"/>
    </source>
</evidence>
<dbReference type="AlphaFoldDB" id="A0A840R1R1"/>
<dbReference type="Pfam" id="PF19802">
    <property type="entry name" value="DUF6285"/>
    <property type="match status" value="1"/>
</dbReference>
<protein>
    <recommendedName>
        <fullName evidence="1">DUF6285 domain-containing protein</fullName>
    </recommendedName>
</protein>
<evidence type="ECO:0000313" key="2">
    <source>
        <dbReference type="EMBL" id="MBB5187059.1"/>
    </source>
</evidence>
<evidence type="ECO:0000313" key="3">
    <source>
        <dbReference type="Proteomes" id="UP000536640"/>
    </source>
</evidence>
<name>A0A840R1R1_9GAMM</name>
<dbReference type="Proteomes" id="UP000536640">
    <property type="component" value="Unassembled WGS sequence"/>
</dbReference>
<accession>A0A840R1R1</accession>
<feature type="domain" description="DUF6285" evidence="1">
    <location>
        <begin position="29"/>
        <end position="120"/>
    </location>
</feature>